<reference evidence="16" key="2">
    <citation type="journal article" date="2021" name="PeerJ">
        <title>Extensive microbial diversity within the chicken gut microbiome revealed by metagenomics and culture.</title>
        <authorList>
            <person name="Gilroy R."/>
            <person name="Ravi A."/>
            <person name="Getino M."/>
            <person name="Pursley I."/>
            <person name="Horton D.L."/>
            <person name="Alikhan N.F."/>
            <person name="Baker D."/>
            <person name="Gharbi K."/>
            <person name="Hall N."/>
            <person name="Watson M."/>
            <person name="Adriaenssens E.M."/>
            <person name="Foster-Nyarko E."/>
            <person name="Jarju S."/>
            <person name="Secka A."/>
            <person name="Antonio M."/>
            <person name="Oren A."/>
            <person name="Chaudhuri R.R."/>
            <person name="La Ragione R."/>
            <person name="Hildebrand F."/>
            <person name="Pallen M.J."/>
        </authorList>
    </citation>
    <scope>NUCLEOTIDE SEQUENCE</scope>
    <source>
        <strain evidence="16">F6-4510</strain>
    </source>
</reference>
<dbReference type="GO" id="GO:0008649">
    <property type="term" value="F:rRNA methyltransferase activity"/>
    <property type="evidence" value="ECO:0007669"/>
    <property type="project" value="InterPro"/>
</dbReference>
<feature type="binding site" evidence="14">
    <location>
        <begin position="262"/>
        <end position="268"/>
    </location>
    <ligand>
        <name>S-adenosyl-L-methionine</name>
        <dbReference type="ChEBI" id="CHEBI:59789"/>
    </ligand>
</feature>
<dbReference type="Gene3D" id="1.10.940.10">
    <property type="entry name" value="NusB-like"/>
    <property type="match status" value="1"/>
</dbReference>
<dbReference type="InterPro" id="IPR035926">
    <property type="entry name" value="NusB-like_sf"/>
</dbReference>
<comment type="subcellular location">
    <subcellularLocation>
        <location evidence="2">Cytoplasm</location>
    </subcellularLocation>
</comment>
<dbReference type="Gene3D" id="3.30.70.1170">
    <property type="entry name" value="Sun protein, domain 3"/>
    <property type="match status" value="1"/>
</dbReference>
<feature type="active site" description="Nucleophile" evidence="14">
    <location>
        <position position="384"/>
    </location>
</feature>
<protein>
    <recommendedName>
        <fullName evidence="4">16S rRNA (cytosine(967)-C(5))-methyltransferase</fullName>
        <ecNumber evidence="4">2.1.1.176</ecNumber>
    </recommendedName>
    <alternativeName>
        <fullName evidence="11">16S rRNA m5C967 methyltransferase</fullName>
    </alternativeName>
    <alternativeName>
        <fullName evidence="12">rRNA (cytosine-C(5)-)-methyltransferase RsmB</fullName>
    </alternativeName>
</protein>
<evidence type="ECO:0000256" key="10">
    <source>
        <dbReference type="ARBA" id="ARBA00022884"/>
    </source>
</evidence>
<dbReference type="InterPro" id="IPR004573">
    <property type="entry name" value="rRNA_ssu_MeTfrase_B"/>
</dbReference>
<evidence type="ECO:0000256" key="8">
    <source>
        <dbReference type="ARBA" id="ARBA00022679"/>
    </source>
</evidence>
<name>A0A9D9DWX8_9FIRM</name>
<dbReference type="FunFam" id="3.40.50.150:FF:000022">
    <property type="entry name" value="Ribosomal RNA small subunit methyltransferase B"/>
    <property type="match status" value="1"/>
</dbReference>
<reference evidence="16" key="1">
    <citation type="submission" date="2020-10" db="EMBL/GenBank/DDBJ databases">
        <authorList>
            <person name="Gilroy R."/>
        </authorList>
    </citation>
    <scope>NUCLEOTIDE SEQUENCE</scope>
    <source>
        <strain evidence="16">F6-4510</strain>
    </source>
</reference>
<dbReference type="NCBIfam" id="TIGR00563">
    <property type="entry name" value="rsmB"/>
    <property type="match status" value="1"/>
</dbReference>
<dbReference type="InterPro" id="IPR049560">
    <property type="entry name" value="MeTrfase_RsmB-F_NOP2_cat"/>
</dbReference>
<organism evidence="16 17">
    <name type="scientific">Candidatus Fimicola merdigallinarum</name>
    <dbReference type="NCBI Taxonomy" id="2840819"/>
    <lineage>
        <taxon>Bacteria</taxon>
        <taxon>Bacillati</taxon>
        <taxon>Bacillota</taxon>
        <taxon>Clostridia</taxon>
        <taxon>Lachnospirales</taxon>
        <taxon>Lachnospiraceae</taxon>
        <taxon>Lachnospiraceae incertae sedis</taxon>
        <taxon>Candidatus Fimicola</taxon>
    </lineage>
</organism>
<comment type="function">
    <text evidence="1">Specifically methylates the cytosine at position 967 (m5C967) of 16S rRNA.</text>
</comment>
<feature type="binding site" evidence="14">
    <location>
        <position position="331"/>
    </location>
    <ligand>
        <name>S-adenosyl-L-methionine</name>
        <dbReference type="ChEBI" id="CHEBI:59789"/>
    </ligand>
</feature>
<comment type="caution">
    <text evidence="16">The sequence shown here is derived from an EMBL/GenBank/DDBJ whole genome shotgun (WGS) entry which is preliminary data.</text>
</comment>
<dbReference type="GO" id="GO:0003723">
    <property type="term" value="F:RNA binding"/>
    <property type="evidence" value="ECO:0007669"/>
    <property type="project" value="UniProtKB-UniRule"/>
</dbReference>
<evidence type="ECO:0000256" key="4">
    <source>
        <dbReference type="ARBA" id="ARBA00012140"/>
    </source>
</evidence>
<dbReference type="PRINTS" id="PR02008">
    <property type="entry name" value="RCMTFAMILY"/>
</dbReference>
<evidence type="ECO:0000256" key="7">
    <source>
        <dbReference type="ARBA" id="ARBA00022603"/>
    </source>
</evidence>
<sequence length="447" mass="50964">MIEINPREVASEGLYRIFEEQSFNNVVLKSILKQNGAMAKNDKAFVTEIVNGTLRNIYYIDYVINQFSNTKTDKIKPWLLAVMRSAVYQIIFMDKVPVSASCNEAVKLAKKRGYGKLSGFVNGVLRSISRNVDNIELPKYGTPEYLNIKYSHPLWLIKMWLHEYDYDFVENLCKSNNEPPDVTVVVNTLKTDRDSLKNDLEKEDIVVSLGKYHQNVLHLKKTSDISNLDAFKKGLFHIQDESSVTAVKVLDPKKGEKILDICSAPGGKSMLSAELMENLGEISSRDIYYHKIELIEDSSKRLGLSIINAEEKDALQFYPEDVEKFDRVLVDAPCSGFGIIKKKPDIKFRRTGNDIDELIKIQRGILENASKYVKKGGVLVYSTCTICKKENIKNVQWFLENFNFELEDIDNLLPNGVNSQTKGCVSFYPNVNGTDGFFIARFRRKEN</sequence>
<evidence type="ECO:0000256" key="2">
    <source>
        <dbReference type="ARBA" id="ARBA00004496"/>
    </source>
</evidence>
<feature type="binding site" evidence="14">
    <location>
        <position position="286"/>
    </location>
    <ligand>
        <name>S-adenosyl-L-methionine</name>
        <dbReference type="ChEBI" id="CHEBI:59789"/>
    </ligand>
</feature>
<evidence type="ECO:0000256" key="11">
    <source>
        <dbReference type="ARBA" id="ARBA00030399"/>
    </source>
</evidence>
<evidence type="ECO:0000256" key="12">
    <source>
        <dbReference type="ARBA" id="ARBA00031088"/>
    </source>
</evidence>
<dbReference type="EC" id="2.1.1.176" evidence="4"/>
<evidence type="ECO:0000256" key="14">
    <source>
        <dbReference type="PROSITE-ProRule" id="PRU01023"/>
    </source>
</evidence>
<dbReference type="CDD" id="cd02440">
    <property type="entry name" value="AdoMet_MTases"/>
    <property type="match status" value="1"/>
</dbReference>
<dbReference type="InterPro" id="IPR018314">
    <property type="entry name" value="RsmB/NOL1/NOP2-like_CS"/>
</dbReference>
<dbReference type="InterPro" id="IPR006027">
    <property type="entry name" value="NusB_RsmB_TIM44"/>
</dbReference>
<dbReference type="Pfam" id="PF22458">
    <property type="entry name" value="RsmF-B_ferredox"/>
    <property type="match status" value="1"/>
</dbReference>
<dbReference type="PROSITE" id="PS01153">
    <property type="entry name" value="NOL1_NOP2_SUN"/>
    <property type="match status" value="1"/>
</dbReference>
<dbReference type="InterPro" id="IPR023267">
    <property type="entry name" value="RCMT"/>
</dbReference>
<accession>A0A9D9DWX8</accession>
<dbReference type="NCBIfam" id="NF011494">
    <property type="entry name" value="PRK14902.1"/>
    <property type="match status" value="1"/>
</dbReference>
<dbReference type="InterPro" id="IPR054728">
    <property type="entry name" value="RsmB-like_ferredoxin"/>
</dbReference>
<evidence type="ECO:0000256" key="5">
    <source>
        <dbReference type="ARBA" id="ARBA00022490"/>
    </source>
</evidence>
<dbReference type="Proteomes" id="UP000823611">
    <property type="component" value="Unassembled WGS sequence"/>
</dbReference>
<evidence type="ECO:0000256" key="1">
    <source>
        <dbReference type="ARBA" id="ARBA00002724"/>
    </source>
</evidence>
<evidence type="ECO:0000313" key="17">
    <source>
        <dbReference type="Proteomes" id="UP000823611"/>
    </source>
</evidence>
<comment type="catalytic activity">
    <reaction evidence="13">
        <text>cytidine(967) in 16S rRNA + S-adenosyl-L-methionine = 5-methylcytidine(967) in 16S rRNA + S-adenosyl-L-homocysteine + H(+)</text>
        <dbReference type="Rhea" id="RHEA:42748"/>
        <dbReference type="Rhea" id="RHEA-COMP:10219"/>
        <dbReference type="Rhea" id="RHEA-COMP:10220"/>
        <dbReference type="ChEBI" id="CHEBI:15378"/>
        <dbReference type="ChEBI" id="CHEBI:57856"/>
        <dbReference type="ChEBI" id="CHEBI:59789"/>
        <dbReference type="ChEBI" id="CHEBI:74483"/>
        <dbReference type="ChEBI" id="CHEBI:82748"/>
        <dbReference type="EC" id="2.1.1.176"/>
    </reaction>
</comment>
<evidence type="ECO:0000256" key="3">
    <source>
        <dbReference type="ARBA" id="ARBA00007494"/>
    </source>
</evidence>
<keyword evidence="6" id="KW-0698">rRNA processing</keyword>
<keyword evidence="9 14" id="KW-0949">S-adenosyl-L-methionine</keyword>
<evidence type="ECO:0000256" key="6">
    <source>
        <dbReference type="ARBA" id="ARBA00022552"/>
    </source>
</evidence>
<dbReference type="GO" id="GO:0006355">
    <property type="term" value="P:regulation of DNA-templated transcription"/>
    <property type="evidence" value="ECO:0007669"/>
    <property type="project" value="InterPro"/>
</dbReference>
<dbReference type="InterPro" id="IPR001678">
    <property type="entry name" value="MeTrfase_RsmB-F_NOP2_dom"/>
</dbReference>
<dbReference type="AlphaFoldDB" id="A0A9D9DWX8"/>
<dbReference type="PANTHER" id="PTHR22807:SF53">
    <property type="entry name" value="RIBOSOMAL RNA SMALL SUBUNIT METHYLTRANSFERASE B-RELATED"/>
    <property type="match status" value="1"/>
</dbReference>
<dbReference type="InterPro" id="IPR029063">
    <property type="entry name" value="SAM-dependent_MTases_sf"/>
</dbReference>
<dbReference type="Gene3D" id="3.40.50.150">
    <property type="entry name" value="Vaccinia Virus protein VP39"/>
    <property type="match status" value="1"/>
</dbReference>
<feature type="domain" description="SAM-dependent MTase RsmB/NOP-type" evidence="15">
    <location>
        <begin position="172"/>
        <end position="445"/>
    </location>
</feature>
<dbReference type="PANTHER" id="PTHR22807">
    <property type="entry name" value="NOP2 YEAST -RELATED NOL1/NOP2/FMU SUN DOMAIN-CONTAINING"/>
    <property type="match status" value="1"/>
</dbReference>
<gene>
    <name evidence="16" type="primary">rsmB</name>
    <name evidence="16" type="ORF">IAC55_06755</name>
</gene>
<feature type="binding site" evidence="14">
    <location>
        <position position="313"/>
    </location>
    <ligand>
        <name>S-adenosyl-L-methionine</name>
        <dbReference type="ChEBI" id="CHEBI:59789"/>
    </ligand>
</feature>
<evidence type="ECO:0000313" key="16">
    <source>
        <dbReference type="EMBL" id="MBO8435003.1"/>
    </source>
</evidence>
<keyword evidence="5" id="KW-0963">Cytoplasm</keyword>
<proteinExistence type="inferred from homology"/>
<keyword evidence="7 14" id="KW-0489">Methyltransferase</keyword>
<dbReference type="PROSITE" id="PS51686">
    <property type="entry name" value="SAM_MT_RSMB_NOP"/>
    <property type="match status" value="1"/>
</dbReference>
<dbReference type="Pfam" id="PF01029">
    <property type="entry name" value="NusB"/>
    <property type="match status" value="1"/>
</dbReference>
<dbReference type="EMBL" id="JADIMX010000126">
    <property type="protein sequence ID" value="MBO8435003.1"/>
    <property type="molecule type" value="Genomic_DNA"/>
</dbReference>
<keyword evidence="10 14" id="KW-0694">RNA-binding</keyword>
<comment type="similarity">
    <text evidence="3 14">Belongs to the class I-like SAM-binding methyltransferase superfamily. RsmB/NOP family.</text>
</comment>
<evidence type="ECO:0000259" key="15">
    <source>
        <dbReference type="PROSITE" id="PS51686"/>
    </source>
</evidence>
<dbReference type="SUPFAM" id="SSF53335">
    <property type="entry name" value="S-adenosyl-L-methionine-dependent methyltransferases"/>
    <property type="match status" value="1"/>
</dbReference>
<dbReference type="Pfam" id="PF01189">
    <property type="entry name" value="Methyltr_RsmB-F"/>
    <property type="match status" value="1"/>
</dbReference>
<dbReference type="GO" id="GO:0005737">
    <property type="term" value="C:cytoplasm"/>
    <property type="evidence" value="ECO:0007669"/>
    <property type="project" value="UniProtKB-SubCell"/>
</dbReference>
<dbReference type="SUPFAM" id="SSF48013">
    <property type="entry name" value="NusB-like"/>
    <property type="match status" value="1"/>
</dbReference>
<keyword evidence="8 14" id="KW-0808">Transferase</keyword>
<evidence type="ECO:0000256" key="9">
    <source>
        <dbReference type="ARBA" id="ARBA00022691"/>
    </source>
</evidence>
<evidence type="ECO:0000256" key="13">
    <source>
        <dbReference type="ARBA" id="ARBA00047283"/>
    </source>
</evidence>